<evidence type="ECO:0000313" key="1">
    <source>
        <dbReference type="EMBL" id="MDF0600135.1"/>
    </source>
</evidence>
<sequence length="143" mass="14675">MASGTPPAPVAAPDAFDLAAVFAPMKDSAVVGEKLAHVALQTALHSNDQSGKWTKETLANVGTAVAAKDDPADYTRALSEFAAAQGATTTEHVAALTEITRTAQAQAMDVLLEAGTTWSDTAASTIQKTAAAMTSAAMPAWFR</sequence>
<reference evidence="1" key="1">
    <citation type="submission" date="2023-03" db="EMBL/GenBank/DDBJ databases">
        <title>Multiphase analysis and comparison of six strains from genera Psychromarinibacter, Lutimaribacter, and Maritimibacter, including a novel species: Psychromarinibacter sediminicola sp. nov.</title>
        <authorList>
            <person name="Wang Y.-H."/>
            <person name="Ye M.-Q."/>
            <person name="Du Z.-J."/>
        </authorList>
    </citation>
    <scope>NUCLEOTIDE SEQUENCE</scope>
    <source>
        <strain evidence="1">C21-152</strain>
    </source>
</reference>
<protein>
    <recommendedName>
        <fullName evidence="3">Phasin protein</fullName>
    </recommendedName>
</protein>
<organism evidence="1 2">
    <name type="scientific">Psychromarinibacter sediminicola</name>
    <dbReference type="NCBI Taxonomy" id="3033385"/>
    <lineage>
        <taxon>Bacteria</taxon>
        <taxon>Pseudomonadati</taxon>
        <taxon>Pseudomonadota</taxon>
        <taxon>Alphaproteobacteria</taxon>
        <taxon>Rhodobacterales</taxon>
        <taxon>Paracoccaceae</taxon>
        <taxon>Psychromarinibacter</taxon>
    </lineage>
</organism>
<gene>
    <name evidence="1" type="ORF">P1J78_05275</name>
</gene>
<dbReference type="Proteomes" id="UP001220964">
    <property type="component" value="Unassembled WGS sequence"/>
</dbReference>
<comment type="caution">
    <text evidence="1">The sequence shown here is derived from an EMBL/GenBank/DDBJ whole genome shotgun (WGS) entry which is preliminary data.</text>
</comment>
<keyword evidence="2" id="KW-1185">Reference proteome</keyword>
<proteinExistence type="predicted"/>
<evidence type="ECO:0008006" key="3">
    <source>
        <dbReference type="Google" id="ProtNLM"/>
    </source>
</evidence>
<dbReference type="EMBL" id="JARGYC010000009">
    <property type="protein sequence ID" value="MDF0600135.1"/>
    <property type="molecule type" value="Genomic_DNA"/>
</dbReference>
<name>A0AAE3NSH8_9RHOB</name>
<evidence type="ECO:0000313" key="2">
    <source>
        <dbReference type="Proteomes" id="UP001220964"/>
    </source>
</evidence>
<accession>A0AAE3NSH8</accession>
<dbReference type="AlphaFoldDB" id="A0AAE3NSH8"/>